<organism evidence="2 3">
    <name type="scientific">Phyllachora maydis</name>
    <dbReference type="NCBI Taxonomy" id="1825666"/>
    <lineage>
        <taxon>Eukaryota</taxon>
        <taxon>Fungi</taxon>
        <taxon>Dikarya</taxon>
        <taxon>Ascomycota</taxon>
        <taxon>Pezizomycotina</taxon>
        <taxon>Sordariomycetes</taxon>
        <taxon>Sordariomycetidae</taxon>
        <taxon>Phyllachorales</taxon>
        <taxon>Phyllachoraceae</taxon>
        <taxon>Phyllachora</taxon>
    </lineage>
</organism>
<feature type="compositionally biased region" description="Polar residues" evidence="1">
    <location>
        <begin position="34"/>
        <end position="52"/>
    </location>
</feature>
<feature type="compositionally biased region" description="Acidic residues" evidence="1">
    <location>
        <begin position="61"/>
        <end position="75"/>
    </location>
</feature>
<reference evidence="2" key="1">
    <citation type="journal article" date="2023" name="Mol. Plant Microbe Interact.">
        <title>Elucidating the Obligate Nature and Biological Capacity of an Invasive Fungal Corn Pathogen.</title>
        <authorList>
            <person name="MacCready J.S."/>
            <person name="Roggenkamp E.M."/>
            <person name="Gdanetz K."/>
            <person name="Chilvers M.I."/>
        </authorList>
    </citation>
    <scope>NUCLEOTIDE SEQUENCE</scope>
    <source>
        <strain evidence="2">PM02</strain>
    </source>
</reference>
<dbReference type="EMBL" id="JAQQPM010000006">
    <property type="protein sequence ID" value="KAK2072670.1"/>
    <property type="molecule type" value="Genomic_DNA"/>
</dbReference>
<evidence type="ECO:0000313" key="2">
    <source>
        <dbReference type="EMBL" id="KAK2072670.1"/>
    </source>
</evidence>
<dbReference type="AlphaFoldDB" id="A0AAD9I8P9"/>
<gene>
    <name evidence="2" type="ORF">P8C59_007008</name>
</gene>
<name>A0AAD9I8P9_9PEZI</name>
<comment type="caution">
    <text evidence="2">The sequence shown here is derived from an EMBL/GenBank/DDBJ whole genome shotgun (WGS) entry which is preliminary data.</text>
</comment>
<sequence length="152" mass="16875">MLAKPAKIMPATYKLAKKEDLRRSKHTTGGNAGRYTTNSSLIANKNDNNTYNRAYMPPTNMEEEEEKEEEEEDSSSNDNGVNSGTSNSADKGKGSSAYKRSKGALYYKDTLSHKRQRVVSYLYSPPSAPYANIYIYYVQVVTAGKGRGPNNI</sequence>
<accession>A0AAD9I8P9</accession>
<feature type="region of interest" description="Disordered" evidence="1">
    <location>
        <begin position="1"/>
        <end position="99"/>
    </location>
</feature>
<feature type="compositionally biased region" description="Low complexity" evidence="1">
    <location>
        <begin position="76"/>
        <end position="88"/>
    </location>
</feature>
<evidence type="ECO:0000313" key="3">
    <source>
        <dbReference type="Proteomes" id="UP001217918"/>
    </source>
</evidence>
<keyword evidence="3" id="KW-1185">Reference proteome</keyword>
<protein>
    <submittedName>
        <fullName evidence="2">Uncharacterized protein</fullName>
    </submittedName>
</protein>
<evidence type="ECO:0000256" key="1">
    <source>
        <dbReference type="SAM" id="MobiDB-lite"/>
    </source>
</evidence>
<dbReference type="Proteomes" id="UP001217918">
    <property type="component" value="Unassembled WGS sequence"/>
</dbReference>
<proteinExistence type="predicted"/>